<protein>
    <recommendedName>
        <fullName evidence="4">DUF1761 domain-containing protein</fullName>
    </recommendedName>
</protein>
<dbReference type="Proteomes" id="UP000648075">
    <property type="component" value="Unassembled WGS sequence"/>
</dbReference>
<accession>A0A918PFN5</accession>
<feature type="transmembrane region" description="Helical" evidence="1">
    <location>
        <begin position="48"/>
        <end position="65"/>
    </location>
</feature>
<dbReference type="RefSeq" id="WP_189621193.1">
    <property type="nucleotide sequence ID" value="NZ_BMZA01000007.1"/>
</dbReference>
<keyword evidence="1" id="KW-0812">Transmembrane</keyword>
<evidence type="ECO:0000313" key="2">
    <source>
        <dbReference type="EMBL" id="GGZ06186.1"/>
    </source>
</evidence>
<evidence type="ECO:0000256" key="1">
    <source>
        <dbReference type="SAM" id="Phobius"/>
    </source>
</evidence>
<feature type="transmembrane region" description="Helical" evidence="1">
    <location>
        <begin position="111"/>
        <end position="130"/>
    </location>
</feature>
<dbReference type="AlphaFoldDB" id="A0A918PFN5"/>
<proteinExistence type="predicted"/>
<dbReference type="EMBL" id="BMZA01000007">
    <property type="protein sequence ID" value="GGZ06186.1"/>
    <property type="molecule type" value="Genomic_DNA"/>
</dbReference>
<evidence type="ECO:0008006" key="4">
    <source>
        <dbReference type="Google" id="ProtNLM"/>
    </source>
</evidence>
<feature type="transmembrane region" description="Helical" evidence="1">
    <location>
        <begin position="77"/>
        <end position="99"/>
    </location>
</feature>
<reference evidence="2" key="1">
    <citation type="journal article" date="2014" name="Int. J. Syst. Evol. Microbiol.">
        <title>Complete genome sequence of Corynebacterium casei LMG S-19264T (=DSM 44701T), isolated from a smear-ripened cheese.</title>
        <authorList>
            <consortium name="US DOE Joint Genome Institute (JGI-PGF)"/>
            <person name="Walter F."/>
            <person name="Albersmeier A."/>
            <person name="Kalinowski J."/>
            <person name="Ruckert C."/>
        </authorList>
    </citation>
    <scope>NUCLEOTIDE SEQUENCE</scope>
    <source>
        <strain evidence="2">KCTC 32255</strain>
    </source>
</reference>
<keyword evidence="1" id="KW-1133">Transmembrane helix</keyword>
<reference evidence="2" key="2">
    <citation type="submission" date="2020-09" db="EMBL/GenBank/DDBJ databases">
        <authorList>
            <person name="Sun Q."/>
            <person name="Kim S."/>
        </authorList>
    </citation>
    <scope>NUCLEOTIDE SEQUENCE</scope>
    <source>
        <strain evidence="2">KCTC 32255</strain>
    </source>
</reference>
<sequence length="131" mass="13991">MGPINWLAVLAAAALAIILWLLGHSLLFPVRRGLLAPPPTGPAARLPLPIVVFLIAAAMLGHNFARLGADTLAVKPWLYWMQSGGFALTFIAPAVLLTYQGGETLYGRRAGDALLWIVVFLAMGTVFWALG</sequence>
<keyword evidence="3" id="KW-1185">Reference proteome</keyword>
<name>A0A918PFN5_9SPHN</name>
<organism evidence="2 3">
    <name type="scientific">Novosphingobium colocasiae</name>
    <dbReference type="NCBI Taxonomy" id="1256513"/>
    <lineage>
        <taxon>Bacteria</taxon>
        <taxon>Pseudomonadati</taxon>
        <taxon>Pseudomonadota</taxon>
        <taxon>Alphaproteobacteria</taxon>
        <taxon>Sphingomonadales</taxon>
        <taxon>Sphingomonadaceae</taxon>
        <taxon>Novosphingobium</taxon>
    </lineage>
</organism>
<evidence type="ECO:0000313" key="3">
    <source>
        <dbReference type="Proteomes" id="UP000648075"/>
    </source>
</evidence>
<feature type="transmembrane region" description="Helical" evidence="1">
    <location>
        <begin position="6"/>
        <end position="27"/>
    </location>
</feature>
<comment type="caution">
    <text evidence="2">The sequence shown here is derived from an EMBL/GenBank/DDBJ whole genome shotgun (WGS) entry which is preliminary data.</text>
</comment>
<gene>
    <name evidence="2" type="ORF">GCM10011614_21360</name>
</gene>
<keyword evidence="1" id="KW-0472">Membrane</keyword>